<evidence type="ECO:0000256" key="5">
    <source>
        <dbReference type="ARBA" id="ARBA00013198"/>
    </source>
</evidence>
<dbReference type="RefSeq" id="WP_260996647.1">
    <property type="nucleotide sequence ID" value="NZ_CP054475.1"/>
</dbReference>
<proteinExistence type="inferred from homology"/>
<dbReference type="PANTHER" id="PTHR11054:SF0">
    <property type="entry name" value="6-PHOSPHOGLUCONOLACTONASE"/>
    <property type="match status" value="1"/>
</dbReference>
<dbReference type="EC" id="3.1.1.31" evidence="5 7"/>
<dbReference type="SUPFAM" id="SSF100950">
    <property type="entry name" value="NagB/RpiA/CoA transferase-like"/>
    <property type="match status" value="1"/>
</dbReference>
<dbReference type="CDD" id="cd01400">
    <property type="entry name" value="6PGL"/>
    <property type="match status" value="1"/>
</dbReference>
<comment type="similarity">
    <text evidence="4 7">Belongs to the glucosamine/galactosamine-6-phosphate isomerase family. 6-phosphogluconolactonase subfamily.</text>
</comment>
<evidence type="ECO:0000256" key="4">
    <source>
        <dbReference type="ARBA" id="ARBA00010662"/>
    </source>
</evidence>
<evidence type="ECO:0000313" key="9">
    <source>
        <dbReference type="EMBL" id="UXD87874.1"/>
    </source>
</evidence>
<dbReference type="Pfam" id="PF01182">
    <property type="entry name" value="Glucosamine_iso"/>
    <property type="match status" value="1"/>
</dbReference>
<accession>A0ABY6AA46</accession>
<comment type="pathway">
    <text evidence="3 7">Carbohydrate degradation; pentose phosphate pathway; D-ribulose 5-phosphate from D-glucose 6-phosphate (oxidative stage): step 2/3.</text>
</comment>
<sequence length="249" mass="27715">MLNGMQDLRFNSSDTLARQLAGDLATRLQRCIERRGRACLAVSGGKTPVAFFQQLAQQPVDWQKVLITLVDERWVDEHDPQSNAALVREHLLQHQAAQAYFLPLKNKAASPQQGFMDCENTLHEQLDQLDYAVLGMGSDGHTASWFPHSQALPRCLDGNSGAWCCPVSDEQVTPPRMTLTWSLLANCRHLFLLFDGDDKNRVFSLACDTAEAGNTAAMPVRRVLFQSQVGLSVYRRENLHGEPDAPLTA</sequence>
<keyword evidence="10" id="KW-1185">Reference proteome</keyword>
<evidence type="ECO:0000256" key="7">
    <source>
        <dbReference type="RuleBase" id="RU365095"/>
    </source>
</evidence>
<reference evidence="10" key="1">
    <citation type="submission" date="2020-06" db="EMBL/GenBank/DDBJ databases">
        <title>Thalassolituus marinus alknpb1M-1, a hydrocarbon-degrading bacterium isolated from the deep-sea overlying water using an in-situ strategy from the South China Sea basin.</title>
        <authorList>
            <person name="Dong C."/>
            <person name="Chen Y."/>
            <person name="Shao Z."/>
        </authorList>
    </citation>
    <scope>NUCLEOTIDE SEQUENCE [LARGE SCALE GENOMIC DNA]</scope>
    <source>
        <strain evidence="10">alknpb1M-1</strain>
    </source>
</reference>
<gene>
    <name evidence="7 9" type="primary">pgl</name>
    <name evidence="9" type="ORF">HUF19_10685</name>
</gene>
<evidence type="ECO:0000256" key="2">
    <source>
        <dbReference type="ARBA" id="ARBA00002681"/>
    </source>
</evidence>
<dbReference type="PANTHER" id="PTHR11054">
    <property type="entry name" value="6-PHOSPHOGLUCONOLACTONASE"/>
    <property type="match status" value="1"/>
</dbReference>
<feature type="domain" description="Glucosamine/galactosamine-6-phosphate isomerase" evidence="8">
    <location>
        <begin position="12"/>
        <end position="224"/>
    </location>
</feature>
<dbReference type="NCBIfam" id="TIGR01198">
    <property type="entry name" value="pgl"/>
    <property type="match status" value="1"/>
</dbReference>
<evidence type="ECO:0000259" key="8">
    <source>
        <dbReference type="Pfam" id="PF01182"/>
    </source>
</evidence>
<dbReference type="InterPro" id="IPR039104">
    <property type="entry name" value="6PGL"/>
</dbReference>
<dbReference type="InterPro" id="IPR037171">
    <property type="entry name" value="NagB/RpiA_transferase-like"/>
</dbReference>
<dbReference type="Gene3D" id="3.40.50.1360">
    <property type="match status" value="1"/>
</dbReference>
<comment type="catalytic activity">
    <reaction evidence="1 7">
        <text>6-phospho-D-glucono-1,5-lactone + H2O = 6-phospho-D-gluconate + H(+)</text>
        <dbReference type="Rhea" id="RHEA:12556"/>
        <dbReference type="ChEBI" id="CHEBI:15377"/>
        <dbReference type="ChEBI" id="CHEBI:15378"/>
        <dbReference type="ChEBI" id="CHEBI:57955"/>
        <dbReference type="ChEBI" id="CHEBI:58759"/>
        <dbReference type="EC" id="3.1.1.31"/>
    </reaction>
</comment>
<protein>
    <recommendedName>
        <fullName evidence="6 7">6-phosphogluconolactonase</fullName>
        <shortName evidence="7">6PGL</shortName>
        <ecNumber evidence="5 7">3.1.1.31</ecNumber>
    </recommendedName>
</protein>
<evidence type="ECO:0000256" key="3">
    <source>
        <dbReference type="ARBA" id="ARBA00004961"/>
    </source>
</evidence>
<keyword evidence="7 9" id="KW-0378">Hydrolase</keyword>
<name>A0ABY6AA46_9GAMM</name>
<dbReference type="InterPro" id="IPR006148">
    <property type="entry name" value="Glc/Gal-6P_isomerase"/>
</dbReference>
<evidence type="ECO:0000256" key="1">
    <source>
        <dbReference type="ARBA" id="ARBA00000832"/>
    </source>
</evidence>
<organism evidence="9 10">
    <name type="scientific">Thalassolituus hydrocarboniclasticus</name>
    <dbReference type="NCBI Taxonomy" id="2742796"/>
    <lineage>
        <taxon>Bacteria</taxon>
        <taxon>Pseudomonadati</taxon>
        <taxon>Pseudomonadota</taxon>
        <taxon>Gammaproteobacteria</taxon>
        <taxon>Oceanospirillales</taxon>
        <taxon>Oceanospirillaceae</taxon>
        <taxon>Thalassolituus</taxon>
    </lineage>
</organism>
<dbReference type="EMBL" id="CP054475">
    <property type="protein sequence ID" value="UXD87874.1"/>
    <property type="molecule type" value="Genomic_DNA"/>
</dbReference>
<evidence type="ECO:0000256" key="6">
    <source>
        <dbReference type="ARBA" id="ARBA00020337"/>
    </source>
</evidence>
<evidence type="ECO:0000313" key="10">
    <source>
        <dbReference type="Proteomes" id="UP001065322"/>
    </source>
</evidence>
<dbReference type="Proteomes" id="UP001065322">
    <property type="component" value="Chromosome"/>
</dbReference>
<comment type="function">
    <text evidence="2 7">Hydrolysis of 6-phosphogluconolactone to 6-phosphogluconate.</text>
</comment>
<dbReference type="GO" id="GO:0017057">
    <property type="term" value="F:6-phosphogluconolactonase activity"/>
    <property type="evidence" value="ECO:0007669"/>
    <property type="project" value="UniProtKB-EC"/>
</dbReference>
<dbReference type="InterPro" id="IPR005900">
    <property type="entry name" value="6-phosphogluconolactonase_DevB"/>
</dbReference>